<evidence type="ECO:0000256" key="5">
    <source>
        <dbReference type="ARBA" id="ARBA00022723"/>
    </source>
</evidence>
<dbReference type="AlphaFoldDB" id="A0A9P7DCR7"/>
<dbReference type="GO" id="GO:0004497">
    <property type="term" value="F:monooxygenase activity"/>
    <property type="evidence" value="ECO:0007669"/>
    <property type="project" value="UniProtKB-KW"/>
</dbReference>
<dbReference type="GeneID" id="64592325"/>
<dbReference type="EMBL" id="JABBWE010000072">
    <property type="protein sequence ID" value="KAG1788071.1"/>
    <property type="molecule type" value="Genomic_DNA"/>
</dbReference>
<keyword evidence="6" id="KW-0560">Oxidoreductase</keyword>
<keyword evidence="5 9" id="KW-0479">Metal-binding</keyword>
<evidence type="ECO:0000256" key="1">
    <source>
        <dbReference type="ARBA" id="ARBA00001971"/>
    </source>
</evidence>
<sequence length="166" mass="18677">MVLYPDVQKRTQPKIDSVVGKDQLPTFEDRASLPYIDAVLRETFRWQPISCLGIPHATSSDDTYVGYFIPKGSLFLGITWNEKRYPNASRFIPERFIDVHGALTNDDPAQYIFGFDRRGCPGWYTADTFVWSAIVTMLATLDISSVKDDQGIVISFTPTFITGLVG</sequence>
<name>A0A9P7DCR7_9AGAM</name>
<dbReference type="PRINTS" id="PR00463">
    <property type="entry name" value="EP450I"/>
</dbReference>
<keyword evidence="8" id="KW-0503">Monooxygenase</keyword>
<dbReference type="SUPFAM" id="SSF48264">
    <property type="entry name" value="Cytochrome P450"/>
    <property type="match status" value="1"/>
</dbReference>
<dbReference type="InterPro" id="IPR002401">
    <property type="entry name" value="Cyt_P450_E_grp-I"/>
</dbReference>
<keyword evidence="7 9" id="KW-0408">Iron</keyword>
<dbReference type="GO" id="GO:0005506">
    <property type="term" value="F:iron ion binding"/>
    <property type="evidence" value="ECO:0007669"/>
    <property type="project" value="InterPro"/>
</dbReference>
<comment type="pathway">
    <text evidence="2">Secondary metabolite biosynthesis.</text>
</comment>
<dbReference type="InterPro" id="IPR036396">
    <property type="entry name" value="Cyt_P450_sf"/>
</dbReference>
<comment type="caution">
    <text evidence="10">The sequence shown here is derived from an EMBL/GenBank/DDBJ whole genome shotgun (WGS) entry which is preliminary data.</text>
</comment>
<evidence type="ECO:0000256" key="6">
    <source>
        <dbReference type="ARBA" id="ARBA00023002"/>
    </source>
</evidence>
<evidence type="ECO:0000256" key="8">
    <source>
        <dbReference type="ARBA" id="ARBA00023033"/>
    </source>
</evidence>
<evidence type="ECO:0000313" key="10">
    <source>
        <dbReference type="EMBL" id="KAG1788071.1"/>
    </source>
</evidence>
<dbReference type="PANTHER" id="PTHR46300:SF12">
    <property type="entry name" value="P450, PUTATIVE (EUROFUNG)-RELATED"/>
    <property type="match status" value="1"/>
</dbReference>
<evidence type="ECO:0000313" key="11">
    <source>
        <dbReference type="Proteomes" id="UP000719766"/>
    </source>
</evidence>
<evidence type="ECO:0000256" key="4">
    <source>
        <dbReference type="ARBA" id="ARBA00022617"/>
    </source>
</evidence>
<reference evidence="10" key="1">
    <citation type="journal article" date="2020" name="New Phytol.">
        <title>Comparative genomics reveals dynamic genome evolution in host specialist ectomycorrhizal fungi.</title>
        <authorList>
            <person name="Lofgren L.A."/>
            <person name="Nguyen N.H."/>
            <person name="Vilgalys R."/>
            <person name="Ruytinx J."/>
            <person name="Liao H.L."/>
            <person name="Branco S."/>
            <person name="Kuo A."/>
            <person name="LaButti K."/>
            <person name="Lipzen A."/>
            <person name="Andreopoulos W."/>
            <person name="Pangilinan J."/>
            <person name="Riley R."/>
            <person name="Hundley H."/>
            <person name="Na H."/>
            <person name="Barry K."/>
            <person name="Grigoriev I.V."/>
            <person name="Stajich J.E."/>
            <person name="Kennedy P.G."/>
        </authorList>
    </citation>
    <scope>NUCLEOTIDE SEQUENCE</scope>
    <source>
        <strain evidence="10">S12</strain>
    </source>
</reference>
<organism evidence="10 11">
    <name type="scientific">Suillus plorans</name>
    <dbReference type="NCBI Taxonomy" id="116603"/>
    <lineage>
        <taxon>Eukaryota</taxon>
        <taxon>Fungi</taxon>
        <taxon>Dikarya</taxon>
        <taxon>Basidiomycota</taxon>
        <taxon>Agaricomycotina</taxon>
        <taxon>Agaricomycetes</taxon>
        <taxon>Agaricomycetidae</taxon>
        <taxon>Boletales</taxon>
        <taxon>Suillineae</taxon>
        <taxon>Suillaceae</taxon>
        <taxon>Suillus</taxon>
    </lineage>
</organism>
<evidence type="ECO:0000256" key="3">
    <source>
        <dbReference type="ARBA" id="ARBA00010617"/>
    </source>
</evidence>
<dbReference type="Gene3D" id="1.10.630.10">
    <property type="entry name" value="Cytochrome P450"/>
    <property type="match status" value="1"/>
</dbReference>
<dbReference type="OrthoDB" id="2789670at2759"/>
<dbReference type="Proteomes" id="UP000719766">
    <property type="component" value="Unassembled WGS sequence"/>
</dbReference>
<protein>
    <submittedName>
        <fullName evidence="10">Cytochrome P450</fullName>
    </submittedName>
</protein>
<dbReference type="InterPro" id="IPR001128">
    <property type="entry name" value="Cyt_P450"/>
</dbReference>
<accession>A0A9P7DCR7</accession>
<evidence type="ECO:0000256" key="7">
    <source>
        <dbReference type="ARBA" id="ARBA00023004"/>
    </source>
</evidence>
<comment type="cofactor">
    <cofactor evidence="1 9">
        <name>heme</name>
        <dbReference type="ChEBI" id="CHEBI:30413"/>
    </cofactor>
</comment>
<dbReference type="InterPro" id="IPR050364">
    <property type="entry name" value="Cytochrome_P450_fung"/>
</dbReference>
<dbReference type="RefSeq" id="XP_041155357.1">
    <property type="nucleotide sequence ID" value="XM_041298561.1"/>
</dbReference>
<feature type="binding site" description="axial binding residue" evidence="9">
    <location>
        <position position="120"/>
    </location>
    <ligand>
        <name>heme</name>
        <dbReference type="ChEBI" id="CHEBI:30413"/>
    </ligand>
    <ligandPart>
        <name>Fe</name>
        <dbReference type="ChEBI" id="CHEBI:18248"/>
    </ligandPart>
</feature>
<dbReference type="GO" id="GO:0020037">
    <property type="term" value="F:heme binding"/>
    <property type="evidence" value="ECO:0007669"/>
    <property type="project" value="InterPro"/>
</dbReference>
<dbReference type="PANTHER" id="PTHR46300">
    <property type="entry name" value="P450, PUTATIVE (EUROFUNG)-RELATED-RELATED"/>
    <property type="match status" value="1"/>
</dbReference>
<dbReference type="Pfam" id="PF00067">
    <property type="entry name" value="p450"/>
    <property type="match status" value="1"/>
</dbReference>
<comment type="similarity">
    <text evidence="3">Belongs to the cytochrome P450 family.</text>
</comment>
<proteinExistence type="inferred from homology"/>
<dbReference type="GO" id="GO:0016705">
    <property type="term" value="F:oxidoreductase activity, acting on paired donors, with incorporation or reduction of molecular oxygen"/>
    <property type="evidence" value="ECO:0007669"/>
    <property type="project" value="InterPro"/>
</dbReference>
<evidence type="ECO:0000256" key="9">
    <source>
        <dbReference type="PIRSR" id="PIRSR602401-1"/>
    </source>
</evidence>
<gene>
    <name evidence="10" type="ORF">HD556DRAFT_1245799</name>
</gene>
<keyword evidence="11" id="KW-1185">Reference proteome</keyword>
<keyword evidence="4 9" id="KW-0349">Heme</keyword>
<evidence type="ECO:0000256" key="2">
    <source>
        <dbReference type="ARBA" id="ARBA00005179"/>
    </source>
</evidence>